<keyword evidence="3" id="KW-1185">Reference proteome</keyword>
<dbReference type="EMBL" id="BMKF01000001">
    <property type="protein sequence ID" value="GGB56185.1"/>
    <property type="molecule type" value="Genomic_DNA"/>
</dbReference>
<accession>A0ABQ1J0Y9</accession>
<name>A0ABQ1J0Y9_9PROT</name>
<dbReference type="InterPro" id="IPR010921">
    <property type="entry name" value="Trp_repressor/repl_initiator"/>
</dbReference>
<dbReference type="CDD" id="cd06571">
    <property type="entry name" value="Bac_DnaA_C"/>
    <property type="match status" value="1"/>
</dbReference>
<reference evidence="3" key="1">
    <citation type="journal article" date="2019" name="Int. J. Syst. Evol. Microbiol.">
        <title>The Global Catalogue of Microorganisms (GCM) 10K type strain sequencing project: providing services to taxonomists for standard genome sequencing and annotation.</title>
        <authorList>
            <consortium name="The Broad Institute Genomics Platform"/>
            <consortium name="The Broad Institute Genome Sequencing Center for Infectious Disease"/>
            <person name="Wu L."/>
            <person name="Ma J."/>
        </authorList>
    </citation>
    <scope>NUCLEOTIDE SEQUENCE [LARGE SCALE GENOMIC DNA]</scope>
    <source>
        <strain evidence="3">CGMCC 1.15928</strain>
    </source>
</reference>
<sequence>MMNYSRRQQDEHRVRLAAGLTGFALMIPAEQILSADKRDHRIARARQIAMYLAHVGLGMSLARIATALDRDRSTVAYGCHKIEDFRDDPQIDEWLDGLEEQLRGVAEYGRWSATAGASDQSLRRMQLS</sequence>
<organism evidence="2 3">
    <name type="scientific">Henriciella pelagia</name>
    <dbReference type="NCBI Taxonomy" id="1977912"/>
    <lineage>
        <taxon>Bacteria</taxon>
        <taxon>Pseudomonadati</taxon>
        <taxon>Pseudomonadota</taxon>
        <taxon>Alphaproteobacteria</taxon>
        <taxon>Hyphomonadales</taxon>
        <taxon>Hyphomonadaceae</taxon>
        <taxon>Henriciella</taxon>
    </lineage>
</organism>
<proteinExistence type="predicted"/>
<dbReference type="Proteomes" id="UP000628854">
    <property type="component" value="Unassembled WGS sequence"/>
</dbReference>
<dbReference type="Gene3D" id="1.10.1750.10">
    <property type="match status" value="1"/>
</dbReference>
<evidence type="ECO:0000259" key="1">
    <source>
        <dbReference type="SMART" id="SM00760"/>
    </source>
</evidence>
<comment type="caution">
    <text evidence="2">The sequence shown here is derived from an EMBL/GenBank/DDBJ whole genome shotgun (WGS) entry which is preliminary data.</text>
</comment>
<dbReference type="SMART" id="SM00760">
    <property type="entry name" value="Bac_DnaA_C"/>
    <property type="match status" value="1"/>
</dbReference>
<evidence type="ECO:0000313" key="3">
    <source>
        <dbReference type="Proteomes" id="UP000628854"/>
    </source>
</evidence>
<dbReference type="SUPFAM" id="SSF48295">
    <property type="entry name" value="TrpR-like"/>
    <property type="match status" value="1"/>
</dbReference>
<feature type="domain" description="Chromosomal replication initiator DnaA C-terminal" evidence="1">
    <location>
        <begin position="13"/>
        <end position="82"/>
    </location>
</feature>
<protein>
    <recommendedName>
        <fullName evidence="1">Chromosomal replication initiator DnaA C-terminal domain-containing protein</fullName>
    </recommendedName>
</protein>
<gene>
    <name evidence="2" type="ORF">GCM10011503_00630</name>
</gene>
<dbReference type="Pfam" id="PF08299">
    <property type="entry name" value="Bac_DnaA_C"/>
    <property type="match status" value="1"/>
</dbReference>
<dbReference type="InterPro" id="IPR013159">
    <property type="entry name" value="DnaA_C"/>
</dbReference>
<evidence type="ECO:0000313" key="2">
    <source>
        <dbReference type="EMBL" id="GGB56185.1"/>
    </source>
</evidence>